<evidence type="ECO:0000256" key="1">
    <source>
        <dbReference type="ARBA" id="ARBA00001917"/>
    </source>
</evidence>
<keyword evidence="4 11" id="KW-0288">FMN</keyword>
<accession>A0ABT0CB61</accession>
<comment type="caution">
    <text evidence="11">Lacks conserved residue(s) required for the propagation of feature annotation.</text>
</comment>
<keyword evidence="3 11" id="KW-0285">Flavoprotein</keyword>
<dbReference type="EC" id="5.3.3.2" evidence="11"/>
<comment type="subunit">
    <text evidence="10 11">Homooctamer. Dimer of tetramers.</text>
</comment>
<evidence type="ECO:0000256" key="7">
    <source>
        <dbReference type="ARBA" id="ARBA00022857"/>
    </source>
</evidence>
<comment type="similarity">
    <text evidence="11">Belongs to the IPP isomerase type 2 family.</text>
</comment>
<dbReference type="SUPFAM" id="SSF51395">
    <property type="entry name" value="FMN-linked oxidoreductases"/>
    <property type="match status" value="1"/>
</dbReference>
<protein>
    <recommendedName>
        <fullName evidence="11">Isopentenyl-diphosphate delta-isomerase</fullName>
        <shortName evidence="11">IPP isomerase</shortName>
        <ecNumber evidence="11">5.3.3.2</ecNumber>
    </recommendedName>
    <alternativeName>
        <fullName evidence="11">Isopentenyl diphosphate:dimethylallyl diphosphate isomerase</fullName>
    </alternativeName>
    <alternativeName>
        <fullName evidence="11">Isopentenyl pyrophosphate isomerase</fullName>
    </alternativeName>
    <alternativeName>
        <fullName evidence="11">Type 2 isopentenyl diphosphate isomerase</fullName>
        <shortName evidence="11">IDI-2</shortName>
    </alternativeName>
</protein>
<feature type="binding site" evidence="11">
    <location>
        <position position="167"/>
    </location>
    <ligand>
        <name>substrate</name>
    </ligand>
</feature>
<evidence type="ECO:0000256" key="11">
    <source>
        <dbReference type="HAMAP-Rule" id="MF_00354"/>
    </source>
</evidence>
<comment type="function">
    <text evidence="11">Involved in the biosynthesis of isoprenoids. Catalyzes the 1,3-allylic rearrangement of the homoallylic substrate isopentenyl (IPP) to its allylic isomer, dimethylallyl diphosphate (DMAPP).</text>
</comment>
<name>A0ABT0CB61_THEVL</name>
<organism evidence="13 14">
    <name type="scientific">Thermostichus vulcanus str. 'Rupite'</name>
    <dbReference type="NCBI Taxonomy" id="2813851"/>
    <lineage>
        <taxon>Bacteria</taxon>
        <taxon>Bacillati</taxon>
        <taxon>Cyanobacteriota</taxon>
        <taxon>Cyanophyceae</taxon>
        <taxon>Thermostichales</taxon>
        <taxon>Thermostichaceae</taxon>
        <taxon>Thermostichus</taxon>
    </lineage>
</organism>
<feature type="domain" description="FMN-dependent dehydrogenase" evidence="12">
    <location>
        <begin position="17"/>
        <end position="105"/>
    </location>
</feature>
<comment type="caution">
    <text evidence="13">The sequence shown here is derived from an EMBL/GenBank/DDBJ whole genome shotgun (WGS) entry which is preliminary data.</text>
</comment>
<feature type="binding site" evidence="11">
    <location>
        <position position="132"/>
    </location>
    <ligand>
        <name>FMN</name>
        <dbReference type="ChEBI" id="CHEBI:58210"/>
    </ligand>
</feature>
<comment type="subcellular location">
    <subcellularLocation>
        <location evidence="11">Cytoplasm</location>
    </subcellularLocation>
</comment>
<feature type="binding site" evidence="11">
    <location>
        <begin position="104"/>
        <end position="106"/>
    </location>
    <ligand>
        <name>substrate</name>
    </ligand>
</feature>
<sequence>MTHLPPNSPVPISERKQDHLDIVLQQDVSAKGIRTGFERFFFEHIALPELHLEQIDLSSTFLGKRLQAPLLISSMTGGTGSAHEINLHLAAAAQHLGIAMGVGSQRAALEHPELAWTYQVRKVAPDILLLANLGAVQLNYGYGLDQARRAVEMIEADGLILHLNPLQEAVQPHGDPDWRGLYGRIERLVAQSPVPVVVKEVGNGLSATVARQLAECGVAVLDVAGAGGTSWSEVEAHRQPDPLRKRIAHAFVGWGIPTALALLEIRRQLPHLPLVASGGIRNGIDVAKAIRLGADLVGMAAPALQAVCGAQEQQEQTVIEAFQAVIEELRIAAFCTGSANLTQLKQATLRRQDTWDPLP</sequence>
<dbReference type="CDD" id="cd02811">
    <property type="entry name" value="IDI-2_FMN"/>
    <property type="match status" value="1"/>
</dbReference>
<dbReference type="HAMAP" id="MF_00354">
    <property type="entry name" value="Idi_2"/>
    <property type="match status" value="1"/>
</dbReference>
<comment type="cofactor">
    <cofactor evidence="11">
        <name>NADPH</name>
        <dbReference type="ChEBI" id="CHEBI:57783"/>
    </cofactor>
</comment>
<evidence type="ECO:0000256" key="9">
    <source>
        <dbReference type="ARBA" id="ARBA00023235"/>
    </source>
</evidence>
<keyword evidence="9 11" id="KW-0413">Isomerase</keyword>
<evidence type="ECO:0000256" key="6">
    <source>
        <dbReference type="ARBA" id="ARBA00022842"/>
    </source>
</evidence>
<dbReference type="InterPro" id="IPR013785">
    <property type="entry name" value="Aldolase_TIM"/>
</dbReference>
<feature type="binding site" evidence="11">
    <location>
        <position position="104"/>
    </location>
    <ligand>
        <name>FMN</name>
        <dbReference type="ChEBI" id="CHEBI:58210"/>
    </ligand>
</feature>
<keyword evidence="7 11" id="KW-0521">NADP</keyword>
<keyword evidence="14" id="KW-1185">Reference proteome</keyword>
<feature type="binding site" evidence="11">
    <location>
        <position position="229"/>
    </location>
    <ligand>
        <name>FMN</name>
        <dbReference type="ChEBI" id="CHEBI:58210"/>
    </ligand>
</feature>
<evidence type="ECO:0000256" key="3">
    <source>
        <dbReference type="ARBA" id="ARBA00022630"/>
    </source>
</evidence>
<evidence type="ECO:0000256" key="8">
    <source>
        <dbReference type="ARBA" id="ARBA00023229"/>
    </source>
</evidence>
<feature type="binding site" evidence="11">
    <location>
        <begin position="300"/>
        <end position="301"/>
    </location>
    <ligand>
        <name>FMN</name>
        <dbReference type="ChEBI" id="CHEBI:58210"/>
    </ligand>
</feature>
<feature type="binding site" evidence="11">
    <location>
        <position position="73"/>
    </location>
    <ligand>
        <name>FMN</name>
        <dbReference type="ChEBI" id="CHEBI:58210"/>
    </ligand>
</feature>
<comment type="catalytic activity">
    <reaction evidence="11">
        <text>isopentenyl diphosphate = dimethylallyl diphosphate</text>
        <dbReference type="Rhea" id="RHEA:23284"/>
        <dbReference type="ChEBI" id="CHEBI:57623"/>
        <dbReference type="ChEBI" id="CHEBI:128769"/>
        <dbReference type="EC" id="5.3.3.2"/>
    </reaction>
</comment>
<dbReference type="PIRSF" id="PIRSF003314">
    <property type="entry name" value="IPP_isomerase"/>
    <property type="match status" value="1"/>
</dbReference>
<dbReference type="Pfam" id="PF01070">
    <property type="entry name" value="FMN_dh"/>
    <property type="match status" value="2"/>
</dbReference>
<evidence type="ECO:0000256" key="5">
    <source>
        <dbReference type="ARBA" id="ARBA00022723"/>
    </source>
</evidence>
<keyword evidence="2 11" id="KW-0963">Cytoplasm</keyword>
<evidence type="ECO:0000259" key="12">
    <source>
        <dbReference type="Pfam" id="PF01070"/>
    </source>
</evidence>
<dbReference type="RefSeq" id="WP_244350312.1">
    <property type="nucleotide sequence ID" value="NZ_JAFIRA010000019.1"/>
</dbReference>
<evidence type="ECO:0000256" key="4">
    <source>
        <dbReference type="ARBA" id="ARBA00022643"/>
    </source>
</evidence>
<keyword evidence="8 11" id="KW-0414">Isoprene biosynthesis</keyword>
<gene>
    <name evidence="11" type="primary">fni</name>
    <name evidence="13" type="ORF">JX360_08900</name>
</gene>
<dbReference type="Proteomes" id="UP000830835">
    <property type="component" value="Unassembled WGS sequence"/>
</dbReference>
<comment type="cofactor">
    <cofactor evidence="11">
        <name>Mg(2+)</name>
        <dbReference type="ChEBI" id="CHEBI:18420"/>
    </cofactor>
</comment>
<dbReference type="NCBIfam" id="TIGR02151">
    <property type="entry name" value="IPP_isom_2"/>
    <property type="match status" value="1"/>
</dbReference>
<evidence type="ECO:0000256" key="2">
    <source>
        <dbReference type="ARBA" id="ARBA00022490"/>
    </source>
</evidence>
<dbReference type="Gene3D" id="3.20.20.70">
    <property type="entry name" value="Aldolase class I"/>
    <property type="match status" value="1"/>
</dbReference>
<feature type="binding site" evidence="11">
    <location>
        <position position="168"/>
    </location>
    <ligand>
        <name>Mg(2+)</name>
        <dbReference type="ChEBI" id="CHEBI:18420"/>
    </ligand>
</feature>
<evidence type="ECO:0000313" key="13">
    <source>
        <dbReference type="EMBL" id="MCJ2543021.1"/>
    </source>
</evidence>
<keyword evidence="5 11" id="KW-0479">Metal-binding</keyword>
<proteinExistence type="inferred from homology"/>
<feature type="domain" description="FMN-dependent dehydrogenase" evidence="12">
    <location>
        <begin position="184"/>
        <end position="350"/>
    </location>
</feature>
<dbReference type="InterPro" id="IPR011179">
    <property type="entry name" value="IPdP_isomerase"/>
</dbReference>
<reference evidence="13" key="1">
    <citation type="submission" date="2021-02" db="EMBL/GenBank/DDBJ databases">
        <title>The CRISPR/cas machinery reduction and long-range gene transfer in the hot spring cyanobacterium Synechococcus.</title>
        <authorList>
            <person name="Dvorak P."/>
            <person name="Jahodarova E."/>
            <person name="Hasler P."/>
            <person name="Poulickova A."/>
        </authorList>
    </citation>
    <scope>NUCLEOTIDE SEQUENCE</scope>
    <source>
        <strain evidence="13">Rupite</strain>
    </source>
</reference>
<keyword evidence="6 11" id="KW-0460">Magnesium</keyword>
<feature type="binding site" evidence="11">
    <location>
        <position position="199"/>
    </location>
    <ligand>
        <name>FMN</name>
        <dbReference type="ChEBI" id="CHEBI:58210"/>
    </ligand>
</feature>
<dbReference type="PANTHER" id="PTHR43665:SF1">
    <property type="entry name" value="ISOPENTENYL-DIPHOSPHATE DELTA-ISOMERASE"/>
    <property type="match status" value="1"/>
</dbReference>
<dbReference type="InterPro" id="IPR000262">
    <property type="entry name" value="FMN-dep_DH"/>
</dbReference>
<feature type="binding site" evidence="11">
    <location>
        <begin position="74"/>
        <end position="76"/>
    </location>
    <ligand>
        <name>FMN</name>
        <dbReference type="ChEBI" id="CHEBI:58210"/>
    </ligand>
</feature>
<comment type="cofactor">
    <cofactor evidence="1 11">
        <name>FMN</name>
        <dbReference type="ChEBI" id="CHEBI:58210"/>
    </cofactor>
</comment>
<feature type="binding site" evidence="11">
    <location>
        <begin position="279"/>
        <end position="281"/>
    </location>
    <ligand>
        <name>FMN</name>
        <dbReference type="ChEBI" id="CHEBI:58210"/>
    </ligand>
</feature>
<dbReference type="EMBL" id="JAFIRA010000019">
    <property type="protein sequence ID" value="MCJ2543021.1"/>
    <property type="molecule type" value="Genomic_DNA"/>
</dbReference>
<dbReference type="GO" id="GO:0004452">
    <property type="term" value="F:isopentenyl-diphosphate delta-isomerase activity"/>
    <property type="evidence" value="ECO:0007669"/>
    <property type="project" value="UniProtKB-EC"/>
</dbReference>
<dbReference type="PANTHER" id="PTHR43665">
    <property type="entry name" value="ISOPENTENYL-DIPHOSPHATE DELTA-ISOMERASE"/>
    <property type="match status" value="1"/>
</dbReference>
<evidence type="ECO:0000313" key="14">
    <source>
        <dbReference type="Proteomes" id="UP000830835"/>
    </source>
</evidence>
<feature type="binding site" evidence="11">
    <location>
        <begin position="15"/>
        <end position="16"/>
    </location>
    <ligand>
        <name>substrate</name>
    </ligand>
</feature>
<evidence type="ECO:0000256" key="10">
    <source>
        <dbReference type="ARBA" id="ARBA00025810"/>
    </source>
</evidence>